<dbReference type="PROSITE" id="PS51257">
    <property type="entry name" value="PROKAR_LIPOPROTEIN"/>
    <property type="match status" value="1"/>
</dbReference>
<reference evidence="4" key="1">
    <citation type="journal article" date="2022" name="Int. J. Syst. Evol. Microbiol.">
        <title>Anaeromyxobacter oryzae sp. nov., Anaeromyxobacter diazotrophicus sp. nov. and Anaeromyxobacter paludicola sp. nov., isolated from paddy soils.</title>
        <authorList>
            <person name="Itoh H."/>
            <person name="Xu Z."/>
            <person name="Mise K."/>
            <person name="Masuda Y."/>
            <person name="Ushijima N."/>
            <person name="Hayakawa C."/>
            <person name="Shiratori Y."/>
            <person name="Senoo K."/>
        </authorList>
    </citation>
    <scope>NUCLEOTIDE SEQUENCE [LARGE SCALE GENOMIC DNA]</scope>
    <source>
        <strain evidence="4">Red232</strain>
    </source>
</reference>
<dbReference type="Proteomes" id="UP001162891">
    <property type="component" value="Chromosome"/>
</dbReference>
<feature type="compositionally biased region" description="Basic and acidic residues" evidence="2">
    <location>
        <begin position="224"/>
        <end position="233"/>
    </location>
</feature>
<keyword evidence="4" id="KW-1185">Reference proteome</keyword>
<feature type="compositionally biased region" description="Low complexity" evidence="2">
    <location>
        <begin position="235"/>
        <end position="247"/>
    </location>
</feature>
<feature type="region of interest" description="Disordered" evidence="2">
    <location>
        <begin position="205"/>
        <end position="247"/>
    </location>
</feature>
<feature type="region of interest" description="Disordered" evidence="2">
    <location>
        <begin position="84"/>
        <end position="124"/>
    </location>
</feature>
<gene>
    <name evidence="3" type="ORF">AMOR_37720</name>
</gene>
<evidence type="ECO:0000313" key="4">
    <source>
        <dbReference type="Proteomes" id="UP001162891"/>
    </source>
</evidence>
<name>A0ABN6MV30_9BACT</name>
<feature type="compositionally biased region" description="Low complexity" evidence="2">
    <location>
        <begin position="91"/>
        <end position="111"/>
    </location>
</feature>
<keyword evidence="1" id="KW-0175">Coiled coil</keyword>
<sequence length="247" mass="26700">MTIKGSRSACPSSRSRRIIPLAFAAVMSCMHGGAQSEAKSSTVSEADVGRLGPEQEALVHQARLALGVANDSLSRTRLRLQQAQNEEGAAKADQQAAAADQKVADAQQKLANESRAPDELEKARQLQEQARVHKQVADLHAEYASKHIDQRKAEVEAAERQVKVAEARVEWSKLQALEQAQNPAATKYDAGRFQTAVNDAQGEFAAATQNAKSREVQATTARQQWEESQRRLEASGSSEQTGTGSGK</sequence>
<feature type="compositionally biased region" description="Polar residues" evidence="2">
    <location>
        <begin position="207"/>
        <end position="223"/>
    </location>
</feature>
<organism evidence="3 4">
    <name type="scientific">Anaeromyxobacter oryzae</name>
    <dbReference type="NCBI Taxonomy" id="2918170"/>
    <lineage>
        <taxon>Bacteria</taxon>
        <taxon>Pseudomonadati</taxon>
        <taxon>Myxococcota</taxon>
        <taxon>Myxococcia</taxon>
        <taxon>Myxococcales</taxon>
        <taxon>Cystobacterineae</taxon>
        <taxon>Anaeromyxobacteraceae</taxon>
        <taxon>Anaeromyxobacter</taxon>
    </lineage>
</organism>
<dbReference type="EMBL" id="AP025591">
    <property type="protein sequence ID" value="BDG04776.1"/>
    <property type="molecule type" value="Genomic_DNA"/>
</dbReference>
<evidence type="ECO:0000256" key="1">
    <source>
        <dbReference type="SAM" id="Coils"/>
    </source>
</evidence>
<proteinExistence type="predicted"/>
<feature type="compositionally biased region" description="Basic and acidic residues" evidence="2">
    <location>
        <begin position="115"/>
        <end position="124"/>
    </location>
</feature>
<protein>
    <submittedName>
        <fullName evidence="3">Uncharacterized protein</fullName>
    </submittedName>
</protein>
<accession>A0ABN6MV30</accession>
<evidence type="ECO:0000313" key="3">
    <source>
        <dbReference type="EMBL" id="BDG04776.1"/>
    </source>
</evidence>
<evidence type="ECO:0000256" key="2">
    <source>
        <dbReference type="SAM" id="MobiDB-lite"/>
    </source>
</evidence>
<feature type="coiled-coil region" evidence="1">
    <location>
        <begin position="148"/>
        <end position="175"/>
    </location>
</feature>